<reference evidence="1 2" key="1">
    <citation type="submission" date="2015-09" db="EMBL/GenBank/DDBJ databases">
        <title>A metagenomics-based metabolic model of nitrate-dependent anaerobic oxidation of methane by Methanoperedens-like archaea.</title>
        <authorList>
            <person name="Arshad A."/>
            <person name="Speth D.R."/>
            <person name="De Graaf R.M."/>
            <person name="Op Den Camp H.J."/>
            <person name="Jetten M.S."/>
            <person name="Welte C.U."/>
        </authorList>
    </citation>
    <scope>NUCLEOTIDE SEQUENCE [LARGE SCALE GENOMIC DNA]</scope>
</reference>
<gene>
    <name evidence="1" type="ORF">MPEBLZ_04331</name>
</gene>
<dbReference type="Proteomes" id="UP000050360">
    <property type="component" value="Unassembled WGS sequence"/>
</dbReference>
<dbReference type="EMBL" id="LKCM01000433">
    <property type="protein sequence ID" value="KPQ41121.1"/>
    <property type="molecule type" value="Genomic_DNA"/>
</dbReference>
<dbReference type="AlphaFoldDB" id="A0A0P7ZCE3"/>
<comment type="caution">
    <text evidence="1">The sequence shown here is derived from an EMBL/GenBank/DDBJ whole genome shotgun (WGS) entry which is preliminary data.</text>
</comment>
<name>A0A0P7ZCE3_9EURY</name>
<accession>A0A0P7ZCE3</accession>
<evidence type="ECO:0000313" key="2">
    <source>
        <dbReference type="Proteomes" id="UP000050360"/>
    </source>
</evidence>
<protein>
    <submittedName>
        <fullName evidence="1">Uncharacterized protein</fullName>
    </submittedName>
</protein>
<proteinExistence type="predicted"/>
<sequence>MFNNGMQREAYVEASHAVRSYFKGTSGMNELTSDEIIKNIRGSKDEGYVRDVSECFMLCDLVKFAKYEPNAEDFNRVVEYAKRVIV</sequence>
<evidence type="ECO:0000313" key="1">
    <source>
        <dbReference type="EMBL" id="KPQ41121.1"/>
    </source>
</evidence>
<organism evidence="1 2">
    <name type="scientific">Candidatus Methanoperedens nitratireducens</name>
    <dbReference type="NCBI Taxonomy" id="1392998"/>
    <lineage>
        <taxon>Archaea</taxon>
        <taxon>Methanobacteriati</taxon>
        <taxon>Methanobacteriota</taxon>
        <taxon>Stenosarchaea group</taxon>
        <taxon>Methanomicrobia</taxon>
        <taxon>Methanosarcinales</taxon>
        <taxon>ANME-2 cluster</taxon>
        <taxon>Candidatus Methanoperedentaceae</taxon>
        <taxon>Candidatus Methanoperedens</taxon>
    </lineage>
</organism>